<organism evidence="8 9">
    <name type="scientific">Candidatus Yanofskybacteria bacterium RIFCSPLOWO2_01_FULL_42_49</name>
    <dbReference type="NCBI Taxonomy" id="1802694"/>
    <lineage>
        <taxon>Bacteria</taxon>
        <taxon>Candidatus Yanofskyibacteriota</taxon>
    </lineage>
</organism>
<comment type="caution">
    <text evidence="8">The sequence shown here is derived from an EMBL/GenBank/DDBJ whole genome shotgun (WGS) entry which is preliminary data.</text>
</comment>
<dbReference type="InterPro" id="IPR016181">
    <property type="entry name" value="Acyl_CoA_acyltransferase"/>
</dbReference>
<dbReference type="GO" id="GO:0071555">
    <property type="term" value="P:cell wall organization"/>
    <property type="evidence" value="ECO:0007669"/>
    <property type="project" value="UniProtKB-KW"/>
</dbReference>
<evidence type="ECO:0000259" key="7">
    <source>
        <dbReference type="Pfam" id="PF13480"/>
    </source>
</evidence>
<dbReference type="InterPro" id="IPR038740">
    <property type="entry name" value="BioF2-like_GNAT_dom"/>
</dbReference>
<reference evidence="8 9" key="1">
    <citation type="journal article" date="2016" name="Nat. Commun.">
        <title>Thousands of microbial genomes shed light on interconnected biogeochemical processes in an aquifer system.</title>
        <authorList>
            <person name="Anantharaman K."/>
            <person name="Brown C.T."/>
            <person name="Hug L.A."/>
            <person name="Sharon I."/>
            <person name="Castelle C.J."/>
            <person name="Probst A.J."/>
            <person name="Thomas B.C."/>
            <person name="Singh A."/>
            <person name="Wilkins M.J."/>
            <person name="Karaoz U."/>
            <person name="Brodie E.L."/>
            <person name="Williams K.H."/>
            <person name="Hubbard S.S."/>
            <person name="Banfield J.F."/>
        </authorList>
    </citation>
    <scope>NUCLEOTIDE SEQUENCE [LARGE SCALE GENOMIC DNA]</scope>
</reference>
<dbReference type="GO" id="GO:0008360">
    <property type="term" value="P:regulation of cell shape"/>
    <property type="evidence" value="ECO:0007669"/>
    <property type="project" value="UniProtKB-KW"/>
</dbReference>
<feature type="domain" description="BioF2-like acetyltransferase" evidence="7">
    <location>
        <begin position="144"/>
        <end position="270"/>
    </location>
</feature>
<sequence length="322" mass="37502">MKSFLQTTEWLKFQESIGHKTWQFNDGPPSPEGYGRASKIRANIIQHKVAFGKNYLYIPHGPEIFFDTLSGGLKNEIDNFLNYLKKLAKENKSIFVKFEPLTDVVTELVFRKGIKKSKKHIQPQKTVIINLSLFEEDLLSRMHHKTRYNIKVAERSQVKIEDSNDLNAFWELLKKTSKRDQFYSHNKEYYKKLLALNNGELKVDLVLAYCNGKPVAGAIILCYGDTGYYLHGASDYSHRQLMAPYALHWENIKYLKQKGFKYYDLWGIDAQRWPGVTRFKLGWLGSPKQGEGGGRLVEYPGSFDIPVSKFWYFVYNLKNKIF</sequence>
<evidence type="ECO:0000313" key="8">
    <source>
        <dbReference type="EMBL" id="OGN22229.1"/>
    </source>
</evidence>
<evidence type="ECO:0000256" key="2">
    <source>
        <dbReference type="ARBA" id="ARBA00022679"/>
    </source>
</evidence>
<evidence type="ECO:0000256" key="4">
    <source>
        <dbReference type="ARBA" id="ARBA00022984"/>
    </source>
</evidence>
<keyword evidence="5" id="KW-0012">Acyltransferase</keyword>
<evidence type="ECO:0000256" key="6">
    <source>
        <dbReference type="ARBA" id="ARBA00023316"/>
    </source>
</evidence>
<dbReference type="Proteomes" id="UP000178227">
    <property type="component" value="Unassembled WGS sequence"/>
</dbReference>
<keyword evidence="2" id="KW-0808">Transferase</keyword>
<dbReference type="GO" id="GO:0016755">
    <property type="term" value="F:aminoacyltransferase activity"/>
    <property type="evidence" value="ECO:0007669"/>
    <property type="project" value="InterPro"/>
</dbReference>
<dbReference type="EMBL" id="MGKI01000013">
    <property type="protein sequence ID" value="OGN22229.1"/>
    <property type="molecule type" value="Genomic_DNA"/>
</dbReference>
<dbReference type="PROSITE" id="PS51191">
    <property type="entry name" value="FEMABX"/>
    <property type="match status" value="1"/>
</dbReference>
<evidence type="ECO:0000256" key="3">
    <source>
        <dbReference type="ARBA" id="ARBA00022960"/>
    </source>
</evidence>
<proteinExistence type="inferred from homology"/>
<dbReference type="PANTHER" id="PTHR36174:SF1">
    <property type="entry name" value="LIPID II:GLYCINE GLYCYLTRANSFERASE"/>
    <property type="match status" value="1"/>
</dbReference>
<dbReference type="SUPFAM" id="SSF55729">
    <property type="entry name" value="Acyl-CoA N-acyltransferases (Nat)"/>
    <property type="match status" value="2"/>
</dbReference>
<dbReference type="GO" id="GO:0009252">
    <property type="term" value="P:peptidoglycan biosynthetic process"/>
    <property type="evidence" value="ECO:0007669"/>
    <property type="project" value="UniProtKB-KW"/>
</dbReference>
<evidence type="ECO:0000313" key="9">
    <source>
        <dbReference type="Proteomes" id="UP000178227"/>
    </source>
</evidence>
<dbReference type="STRING" id="1802694.A2918_02475"/>
<dbReference type="AlphaFoldDB" id="A0A1F8GCN7"/>
<keyword evidence="3" id="KW-0133">Cell shape</keyword>
<protein>
    <recommendedName>
        <fullName evidence="7">BioF2-like acetyltransferase domain-containing protein</fullName>
    </recommendedName>
</protein>
<evidence type="ECO:0000256" key="5">
    <source>
        <dbReference type="ARBA" id="ARBA00023315"/>
    </source>
</evidence>
<keyword evidence="6" id="KW-0961">Cell wall biogenesis/degradation</keyword>
<dbReference type="Pfam" id="PF13480">
    <property type="entry name" value="Acetyltransf_6"/>
    <property type="match status" value="1"/>
</dbReference>
<comment type="similarity">
    <text evidence="1">Belongs to the FemABX family.</text>
</comment>
<name>A0A1F8GCN7_9BACT</name>
<dbReference type="Gene3D" id="3.40.630.30">
    <property type="match status" value="1"/>
</dbReference>
<accession>A0A1F8GCN7</accession>
<dbReference type="PANTHER" id="PTHR36174">
    <property type="entry name" value="LIPID II:GLYCINE GLYCYLTRANSFERASE"/>
    <property type="match status" value="1"/>
</dbReference>
<dbReference type="InterPro" id="IPR003447">
    <property type="entry name" value="FEMABX"/>
</dbReference>
<keyword evidence="4" id="KW-0573">Peptidoglycan synthesis</keyword>
<gene>
    <name evidence="8" type="ORF">A2918_02475</name>
</gene>
<dbReference type="InterPro" id="IPR050644">
    <property type="entry name" value="PG_Glycine_Bridge_Synth"/>
</dbReference>
<evidence type="ECO:0000256" key="1">
    <source>
        <dbReference type="ARBA" id="ARBA00009943"/>
    </source>
</evidence>